<evidence type="ECO:0008006" key="3">
    <source>
        <dbReference type="Google" id="ProtNLM"/>
    </source>
</evidence>
<dbReference type="EMBL" id="QAZN01000030">
    <property type="protein sequence ID" value="PTV01044.1"/>
    <property type="molecule type" value="Genomic_DNA"/>
</dbReference>
<accession>A0A2T5Q189</accession>
<dbReference type="Proteomes" id="UP000244083">
    <property type="component" value="Unassembled WGS sequence"/>
</dbReference>
<name>A0A2T5Q189_LIMRT</name>
<dbReference type="AlphaFoldDB" id="A0A2T5Q189"/>
<dbReference type="RefSeq" id="WP_107722203.1">
    <property type="nucleotide sequence ID" value="NZ_QAZN01000030.1"/>
</dbReference>
<dbReference type="InterPro" id="IPR019066">
    <property type="entry name" value="Restrct_endonuc_II_SacI"/>
</dbReference>
<proteinExistence type="predicted"/>
<gene>
    <name evidence="1" type="ORF">DB325_09845</name>
</gene>
<sequence>MNIKITEEERNSITKTMLETFETAKLTTEYNLTKDEKEKIKSIVLGSHKTYRYIFITEIATKTTLPEINALALQMKSNLPGAYDARSVAHKVVVPFEKEYLNNSLGGSNEPFLNKPARFTSLSENNAVRSGKDKQELLTMIALLKDIQQEKAKIYLQYSFSLLLEKIKEEKNKEVLRLQTQKSTSTYQLRNLLQKLISQSIGGQSLPLAIGTLLNEYISSINAEDISIIVHKVNESGASSKEVGDIDIYSNNTLIATIEAKDKTFNTNDVEHAAQKAIIAGLDSFLFIYNNSKLSNSKKLEIINACKNIGCYVSLITFQDFMNVLLCFIHSTDLNKTYKTMNEIIKDASMTAKVQKNVDSIFEDISKSK</sequence>
<comment type="caution">
    <text evidence="1">The sequence shown here is derived from an EMBL/GenBank/DDBJ whole genome shotgun (WGS) entry which is preliminary data.</text>
</comment>
<evidence type="ECO:0000313" key="1">
    <source>
        <dbReference type="EMBL" id="PTV01044.1"/>
    </source>
</evidence>
<reference evidence="2" key="1">
    <citation type="submission" date="2018-04" db="EMBL/GenBank/DDBJ databases">
        <title>Draft Genome Sequences of 10 Lactobacillus Species from 22 Commercial Probiotic Products.</title>
        <authorList>
            <person name="Gangiredla J."/>
            <person name="Barnaba T.J."/>
            <person name="Mammel M.K."/>
            <person name="Lacher D.W."/>
            <person name="Elkins C.A."/>
            <person name="Lampel K.A."/>
            <person name="Whitehouse C.A."/>
            <person name="Tartera C."/>
        </authorList>
    </citation>
    <scope>NUCLEOTIDE SEQUENCE [LARGE SCALE GENOMIC DNA]</scope>
    <source>
        <strain evidence="2">DS12_10</strain>
    </source>
</reference>
<evidence type="ECO:0000313" key="2">
    <source>
        <dbReference type="Proteomes" id="UP000244083"/>
    </source>
</evidence>
<protein>
    <recommendedName>
        <fullName evidence="3">Restriction endonuclease, SacI family</fullName>
    </recommendedName>
</protein>
<organism evidence="1 2">
    <name type="scientific">Limosilactobacillus reuteri</name>
    <name type="common">Lactobacillus reuteri</name>
    <dbReference type="NCBI Taxonomy" id="1598"/>
    <lineage>
        <taxon>Bacteria</taxon>
        <taxon>Bacillati</taxon>
        <taxon>Bacillota</taxon>
        <taxon>Bacilli</taxon>
        <taxon>Lactobacillales</taxon>
        <taxon>Lactobacillaceae</taxon>
        <taxon>Limosilactobacillus</taxon>
    </lineage>
</organism>
<dbReference type="Pfam" id="PF09566">
    <property type="entry name" value="RE_SacI"/>
    <property type="match status" value="1"/>
</dbReference>